<keyword evidence="7" id="KW-0067">ATP-binding</keyword>
<keyword evidence="8" id="KW-0234">DNA repair</keyword>
<dbReference type="PROSITE" id="PS50833">
    <property type="entry name" value="BRIX"/>
    <property type="match status" value="1"/>
</dbReference>
<dbReference type="GO" id="GO:0005730">
    <property type="term" value="C:nucleolus"/>
    <property type="evidence" value="ECO:0007669"/>
    <property type="project" value="UniProtKB-SubCell"/>
</dbReference>
<evidence type="ECO:0000256" key="5">
    <source>
        <dbReference type="ARBA" id="ARBA00022741"/>
    </source>
</evidence>
<dbReference type="Gene3D" id="3.40.50.10480">
    <property type="entry name" value="Probable brix-domain ribosomal biogenesis protein"/>
    <property type="match status" value="1"/>
</dbReference>
<dbReference type="SMART" id="SM00382">
    <property type="entry name" value="AAA"/>
    <property type="match status" value="1"/>
</dbReference>
<accession>L0PEJ6</accession>
<dbReference type="GO" id="GO:0006281">
    <property type="term" value="P:DNA repair"/>
    <property type="evidence" value="ECO:0007669"/>
    <property type="project" value="UniProtKB-KW"/>
</dbReference>
<dbReference type="Pfam" id="PF08423">
    <property type="entry name" value="Rad51"/>
    <property type="match status" value="1"/>
</dbReference>
<evidence type="ECO:0000259" key="10">
    <source>
        <dbReference type="PROSITE" id="PS50162"/>
    </source>
</evidence>
<comment type="caution">
    <text evidence="12">The sequence shown here is derived from an EMBL/GenBank/DDBJ whole genome shotgun (WGS) entry which is preliminary data.</text>
</comment>
<evidence type="ECO:0000256" key="8">
    <source>
        <dbReference type="ARBA" id="ARBA00023204"/>
    </source>
</evidence>
<evidence type="ECO:0000256" key="2">
    <source>
        <dbReference type="ARBA" id="ARBA00004604"/>
    </source>
</evidence>
<dbReference type="EMBL" id="CAKM01000253">
    <property type="protein sequence ID" value="CCJ30489.1"/>
    <property type="molecule type" value="Genomic_DNA"/>
</dbReference>
<dbReference type="InterPro" id="IPR007109">
    <property type="entry name" value="Brix"/>
</dbReference>
<dbReference type="GO" id="GO:0019843">
    <property type="term" value="F:rRNA binding"/>
    <property type="evidence" value="ECO:0007669"/>
    <property type="project" value="InterPro"/>
</dbReference>
<keyword evidence="9" id="KW-0539">Nucleus</keyword>
<dbReference type="InParanoid" id="L0PEJ6"/>
<dbReference type="GO" id="GO:0003677">
    <property type="term" value="F:DNA binding"/>
    <property type="evidence" value="ECO:0007669"/>
    <property type="project" value="InterPro"/>
</dbReference>
<evidence type="ECO:0000256" key="3">
    <source>
        <dbReference type="ARBA" id="ARBA00006369"/>
    </source>
</evidence>
<evidence type="ECO:0000313" key="13">
    <source>
        <dbReference type="Proteomes" id="UP000010422"/>
    </source>
</evidence>
<dbReference type="GO" id="GO:0000027">
    <property type="term" value="P:ribosomal large subunit assembly"/>
    <property type="evidence" value="ECO:0007669"/>
    <property type="project" value="TreeGrafter"/>
</dbReference>
<dbReference type="InterPro" id="IPR047348">
    <property type="entry name" value="XRCC3-like_C"/>
</dbReference>
<dbReference type="Pfam" id="PF04427">
    <property type="entry name" value="Brix"/>
    <property type="match status" value="1"/>
</dbReference>
<dbReference type="STRING" id="1209962.L0PEJ6"/>
<feature type="domain" description="Brix" evidence="11">
    <location>
        <begin position="403"/>
        <end position="604"/>
    </location>
</feature>
<evidence type="ECO:0000256" key="9">
    <source>
        <dbReference type="ARBA" id="ARBA00023242"/>
    </source>
</evidence>
<dbReference type="GO" id="GO:0006364">
    <property type="term" value="P:rRNA processing"/>
    <property type="evidence" value="ECO:0007669"/>
    <property type="project" value="InterPro"/>
</dbReference>
<protein>
    <recommendedName>
        <fullName evidence="14">Brix domain-containing protein</fullName>
    </recommendedName>
</protein>
<keyword evidence="6" id="KW-0227">DNA damage</keyword>
<dbReference type="Gene3D" id="3.40.50.300">
    <property type="entry name" value="P-loop containing nucleotide triphosphate hydrolases"/>
    <property type="match status" value="1"/>
</dbReference>
<dbReference type="GO" id="GO:0006310">
    <property type="term" value="P:DNA recombination"/>
    <property type="evidence" value="ECO:0007669"/>
    <property type="project" value="UniProtKB-ARBA"/>
</dbReference>
<dbReference type="GO" id="GO:0140664">
    <property type="term" value="F:ATP-dependent DNA damage sensor activity"/>
    <property type="evidence" value="ECO:0007669"/>
    <property type="project" value="InterPro"/>
</dbReference>
<evidence type="ECO:0000259" key="11">
    <source>
        <dbReference type="PROSITE" id="PS50833"/>
    </source>
</evidence>
<proteinExistence type="inferred from homology"/>
<dbReference type="PANTHER" id="PTHR13634">
    <property type="entry name" value="RIBOSOME BIOGENESIS PROTEIN BRIX"/>
    <property type="match status" value="1"/>
</dbReference>
<dbReference type="Proteomes" id="UP000010422">
    <property type="component" value="Unassembled WGS sequence"/>
</dbReference>
<reference evidence="12 13" key="1">
    <citation type="journal article" date="2012" name="MBio">
        <title>De novo assembly of the Pneumocystis jirovecii genome from a single bronchoalveolar lavage fluid specimen from a patient.</title>
        <authorList>
            <person name="Cisse O.H."/>
            <person name="Pagni M."/>
            <person name="Hauser P.M."/>
        </authorList>
    </citation>
    <scope>NUCLEOTIDE SEQUENCE [LARGE SCALE GENOMIC DNA]</scope>
    <source>
        <strain evidence="12 13">SE8</strain>
    </source>
</reference>
<sequence length="664" mass="75612">MDLWQTCPNMFCGNEMQIVFDRALARVSTLDLLTLDPIEISRKTSMTVMEAEELICRVVEGCIPKVQKFLLEEEKQFLTTGDRVIDGVLSGGIPLGHVIEIAGESGTGKSQFCMQLCLTVQLPRVLGGLERGAIYISTETGLSTKRLFEMAQGLTNRLKQEYPDVDLCLDGVGDRVYCATCVDLEEQDHIIHFQLPVALERYNAGLVVLDNITTHYRAEYDISKVYSQTKTTNNTAKSGLVDLVNRSRDLVRLGAHLRSLASKHHCAIIVINQVSDKITYSTETLLDLNYQGAWFQGWSHGEYPCKVPSLGFVWSNNIHSRILLLRSTLYEISHMSPSRALRIVFSPFCAPAQIDIEIRYEGKKAKKHVKFNSKHIKNNGYDAENEDVSKEADDLSGFKKIRQKVLVLSSRGITFRQRHLMKDLVDMLPHSKKDTKFDMKSKLYHLNEVAELYNCNNIMFFEARKHQDLYIWMTKVPNGPTVKFHVQNAHTMDDLHLTGNCLKGSRPILSFDAGFDMEPHMKLVKELFSQIMGVPKGSRKSKPFIDHVLTFSYADHKIWFRNYQIVEKTPGKKVSSYSDTDISLVEIGPRFVLTLICVLEGSFGGPVIYENKEFITPSKMRSFIRKEKLNKYHNRQIAMAEKSIKKKENVLPVNPLNNNVLFKD</sequence>
<name>L0PEJ6_PNEJI</name>
<dbReference type="InterPro" id="IPR003593">
    <property type="entry name" value="AAA+_ATPase"/>
</dbReference>
<dbReference type="InterPro" id="IPR013632">
    <property type="entry name" value="Rad51_C"/>
</dbReference>
<dbReference type="SUPFAM" id="SSF52954">
    <property type="entry name" value="Class II aaRS ABD-related"/>
    <property type="match status" value="1"/>
</dbReference>
<organism evidence="13">
    <name type="scientific">Pneumocystis jirovecii</name>
    <name type="common">Human pneumocystis pneumonia agent</name>
    <dbReference type="NCBI Taxonomy" id="42068"/>
    <lineage>
        <taxon>Eukaryota</taxon>
        <taxon>Fungi</taxon>
        <taxon>Dikarya</taxon>
        <taxon>Ascomycota</taxon>
        <taxon>Taphrinomycotina</taxon>
        <taxon>Pneumocystomycetes</taxon>
        <taxon>Pneumocystaceae</taxon>
        <taxon>Pneumocystis</taxon>
    </lineage>
</organism>
<evidence type="ECO:0008006" key="14">
    <source>
        <dbReference type="Google" id="ProtNLM"/>
    </source>
</evidence>
<comment type="function">
    <text evidence="1">Required for biogenesis of the 60S ribosomal subunit.</text>
</comment>
<dbReference type="AlphaFoldDB" id="L0PEJ6"/>
<dbReference type="FunCoup" id="L0PEJ6">
    <property type="interactions" value="72"/>
</dbReference>
<comment type="subcellular location">
    <subcellularLocation>
        <location evidence="2">Nucleus</location>
        <location evidence="2">Nucleolus</location>
    </subcellularLocation>
</comment>
<dbReference type="FunFam" id="3.40.50.10480:FF:000003">
    <property type="entry name" value="Ribosome biogenesis protein BRX1"/>
    <property type="match status" value="1"/>
</dbReference>
<evidence type="ECO:0000256" key="6">
    <source>
        <dbReference type="ARBA" id="ARBA00022763"/>
    </source>
</evidence>
<keyword evidence="5" id="KW-0547">Nucleotide-binding</keyword>
<dbReference type="PANTHER" id="PTHR13634:SF0">
    <property type="entry name" value="RIBOSOME BIOGENESIS PROTEIN BRX1 HOMOLOG"/>
    <property type="match status" value="1"/>
</dbReference>
<dbReference type="PROSITE" id="PS50162">
    <property type="entry name" value="RECA_2"/>
    <property type="match status" value="1"/>
</dbReference>
<evidence type="ECO:0000256" key="4">
    <source>
        <dbReference type="ARBA" id="ARBA00022517"/>
    </source>
</evidence>
<dbReference type="SMART" id="SM00879">
    <property type="entry name" value="Brix"/>
    <property type="match status" value="1"/>
</dbReference>
<dbReference type="InterPro" id="IPR020588">
    <property type="entry name" value="RecA_ATP-bd"/>
</dbReference>
<dbReference type="InterPro" id="IPR026532">
    <property type="entry name" value="BRX1"/>
</dbReference>
<feature type="domain" description="RecA family profile 1" evidence="10">
    <location>
        <begin position="74"/>
        <end position="274"/>
    </location>
</feature>
<gene>
    <name evidence="12" type="ORF">PNEJI1_000641</name>
</gene>
<dbReference type="InterPro" id="IPR027417">
    <property type="entry name" value="P-loop_NTPase"/>
</dbReference>
<evidence type="ECO:0000256" key="7">
    <source>
        <dbReference type="ARBA" id="ARBA00022840"/>
    </source>
</evidence>
<evidence type="ECO:0000256" key="1">
    <source>
        <dbReference type="ARBA" id="ARBA00003439"/>
    </source>
</evidence>
<dbReference type="VEuPathDB" id="FungiDB:PNEJI1_000641"/>
<dbReference type="SUPFAM" id="SSF52540">
    <property type="entry name" value="P-loop containing nucleoside triphosphate hydrolases"/>
    <property type="match status" value="1"/>
</dbReference>
<comment type="similarity">
    <text evidence="3">Belongs to the BRX1 family.</text>
</comment>
<dbReference type="CDD" id="cd19491">
    <property type="entry name" value="XRCC3"/>
    <property type="match status" value="1"/>
</dbReference>
<dbReference type="GO" id="GO:0005524">
    <property type="term" value="F:ATP binding"/>
    <property type="evidence" value="ECO:0007669"/>
    <property type="project" value="UniProtKB-KW"/>
</dbReference>
<dbReference type="GO" id="GO:0061982">
    <property type="term" value="P:meiosis I cell cycle process"/>
    <property type="evidence" value="ECO:0007669"/>
    <property type="project" value="UniProtKB-ARBA"/>
</dbReference>
<keyword evidence="4" id="KW-0690">Ribosome biogenesis</keyword>
<evidence type="ECO:0000313" key="12">
    <source>
        <dbReference type="EMBL" id="CCJ30489.1"/>
    </source>
</evidence>